<dbReference type="AlphaFoldDB" id="A0A1L8EAJ3"/>
<proteinExistence type="predicted"/>
<evidence type="ECO:0000313" key="2">
    <source>
        <dbReference type="EMBL" id="JAV15758.1"/>
    </source>
</evidence>
<sequence>MFKSSAIFLIISVILHHSPAIRSEDGFLSISSPADQDIQEAKEFSDAIIGTVQQYIQYQLPPQGKAEGEEILKHIQQGLTNCDSLLQSVVNIWEYKQCASALRRDAMSSLALLQEKYRPYSASSATRATLFW</sequence>
<organism evidence="2">
    <name type="scientific">Haematobia irritans</name>
    <name type="common">Horn fly</name>
    <name type="synonym">Conops irritans</name>
    <dbReference type="NCBI Taxonomy" id="7368"/>
    <lineage>
        <taxon>Eukaryota</taxon>
        <taxon>Metazoa</taxon>
        <taxon>Ecdysozoa</taxon>
        <taxon>Arthropoda</taxon>
        <taxon>Hexapoda</taxon>
        <taxon>Insecta</taxon>
        <taxon>Pterygota</taxon>
        <taxon>Neoptera</taxon>
        <taxon>Endopterygota</taxon>
        <taxon>Diptera</taxon>
        <taxon>Brachycera</taxon>
        <taxon>Muscomorpha</taxon>
        <taxon>Muscoidea</taxon>
        <taxon>Muscidae</taxon>
        <taxon>Haematobia</taxon>
    </lineage>
</organism>
<evidence type="ECO:0000256" key="1">
    <source>
        <dbReference type="SAM" id="SignalP"/>
    </source>
</evidence>
<reference evidence="2" key="1">
    <citation type="submission" date="2017-01" db="EMBL/GenBank/DDBJ databases">
        <title>An insight into the sialome and mialome of the horn fly, Haematobia irritans.</title>
        <authorList>
            <person name="Breijo M."/>
            <person name="Boiani M."/>
            <person name="Ures X."/>
            <person name="Rocha S."/>
            <person name="Sequeira M."/>
            <person name="Ribeiro J.M."/>
        </authorList>
    </citation>
    <scope>NUCLEOTIDE SEQUENCE</scope>
</reference>
<dbReference type="EMBL" id="GFDG01003041">
    <property type="protein sequence ID" value="JAV15758.1"/>
    <property type="molecule type" value="Transcribed_RNA"/>
</dbReference>
<accession>A0A1L8EAJ3</accession>
<name>A0A1L8EAJ3_HAEIR</name>
<keyword evidence="1" id="KW-0732">Signal</keyword>
<feature type="chain" id="PRO_5012544073" evidence="1">
    <location>
        <begin position="24"/>
        <end position="132"/>
    </location>
</feature>
<protein>
    <submittedName>
        <fullName evidence="2">Putative secreted protein</fullName>
    </submittedName>
</protein>
<feature type="signal peptide" evidence="1">
    <location>
        <begin position="1"/>
        <end position="23"/>
    </location>
</feature>